<evidence type="ECO:0000313" key="2">
    <source>
        <dbReference type="EMBL" id="MPC66014.1"/>
    </source>
</evidence>
<accession>A0A5B7HB95</accession>
<dbReference type="EMBL" id="VSRR010024162">
    <property type="protein sequence ID" value="MPC66014.1"/>
    <property type="molecule type" value="Genomic_DNA"/>
</dbReference>
<name>A0A5B7HB95_PORTR</name>
<feature type="region of interest" description="Disordered" evidence="1">
    <location>
        <begin position="104"/>
        <end position="127"/>
    </location>
</feature>
<organism evidence="2 3">
    <name type="scientific">Portunus trituberculatus</name>
    <name type="common">Swimming crab</name>
    <name type="synonym">Neptunus trituberculatus</name>
    <dbReference type="NCBI Taxonomy" id="210409"/>
    <lineage>
        <taxon>Eukaryota</taxon>
        <taxon>Metazoa</taxon>
        <taxon>Ecdysozoa</taxon>
        <taxon>Arthropoda</taxon>
        <taxon>Crustacea</taxon>
        <taxon>Multicrustacea</taxon>
        <taxon>Malacostraca</taxon>
        <taxon>Eumalacostraca</taxon>
        <taxon>Eucarida</taxon>
        <taxon>Decapoda</taxon>
        <taxon>Pleocyemata</taxon>
        <taxon>Brachyura</taxon>
        <taxon>Eubrachyura</taxon>
        <taxon>Portunoidea</taxon>
        <taxon>Portunidae</taxon>
        <taxon>Portuninae</taxon>
        <taxon>Portunus</taxon>
    </lineage>
</organism>
<dbReference type="AlphaFoldDB" id="A0A5B7HB95"/>
<comment type="caution">
    <text evidence="2">The sequence shown here is derived from an EMBL/GenBank/DDBJ whole genome shotgun (WGS) entry which is preliminary data.</text>
</comment>
<reference evidence="2 3" key="1">
    <citation type="submission" date="2019-05" db="EMBL/GenBank/DDBJ databases">
        <title>Another draft genome of Portunus trituberculatus and its Hox gene families provides insights of decapod evolution.</title>
        <authorList>
            <person name="Jeong J.-H."/>
            <person name="Song I."/>
            <person name="Kim S."/>
            <person name="Choi T."/>
            <person name="Kim D."/>
            <person name="Ryu S."/>
            <person name="Kim W."/>
        </authorList>
    </citation>
    <scope>NUCLEOTIDE SEQUENCE [LARGE SCALE GENOMIC DNA]</scope>
    <source>
        <tissue evidence="2">Muscle</tissue>
    </source>
</reference>
<evidence type="ECO:0000313" key="3">
    <source>
        <dbReference type="Proteomes" id="UP000324222"/>
    </source>
</evidence>
<keyword evidence="3" id="KW-1185">Reference proteome</keyword>
<gene>
    <name evidence="2" type="ORF">E2C01_060157</name>
</gene>
<dbReference type="Proteomes" id="UP000324222">
    <property type="component" value="Unassembled WGS sequence"/>
</dbReference>
<sequence length="127" mass="14755">MFRPDRREGSHATGFIINVTNITSVPLWPSMISRYFSVTVTRWAFTIDRSFCNTDLNFCNKESTYRSRLLNLCIPNDLSSRYQHLFEKSKSSFHSSTSFTCMRPTSRLMPPQTSFQQQPATPKQTDQ</sequence>
<evidence type="ECO:0000256" key="1">
    <source>
        <dbReference type="SAM" id="MobiDB-lite"/>
    </source>
</evidence>
<proteinExistence type="predicted"/>
<protein>
    <submittedName>
        <fullName evidence="2">Uncharacterized protein</fullName>
    </submittedName>
</protein>
<feature type="compositionally biased region" description="Polar residues" evidence="1">
    <location>
        <begin position="111"/>
        <end position="127"/>
    </location>
</feature>